<protein>
    <submittedName>
        <fullName evidence="2">Glycosyltransferase</fullName>
    </submittedName>
</protein>
<name>A0A2A7TYE5_EDWTA</name>
<dbReference type="PANTHER" id="PTHR12526">
    <property type="entry name" value="GLYCOSYLTRANSFERASE"/>
    <property type="match status" value="1"/>
</dbReference>
<dbReference type="GO" id="GO:0016757">
    <property type="term" value="F:glycosyltransferase activity"/>
    <property type="evidence" value="ECO:0007669"/>
    <property type="project" value="UniProtKB-ARBA"/>
</dbReference>
<dbReference type="InterPro" id="IPR028098">
    <property type="entry name" value="Glyco_trans_4-like_N"/>
</dbReference>
<evidence type="ECO:0000259" key="1">
    <source>
        <dbReference type="Pfam" id="PF13439"/>
    </source>
</evidence>
<dbReference type="EMBL" id="PDDV01000013">
    <property type="protein sequence ID" value="PEH71109.1"/>
    <property type="molecule type" value="Genomic_DNA"/>
</dbReference>
<keyword evidence="2" id="KW-0808">Transferase</keyword>
<comment type="caution">
    <text evidence="2">The sequence shown here is derived from an EMBL/GenBank/DDBJ whole genome shotgun (WGS) entry which is preliminary data.</text>
</comment>
<gene>
    <name evidence="2" type="ORF">CRM76_03675</name>
</gene>
<evidence type="ECO:0000313" key="2">
    <source>
        <dbReference type="EMBL" id="PEH71109.1"/>
    </source>
</evidence>
<sequence>MRILFIIDGLPGGGAEKVVLTLAQQFLTQGDKVSLFSLRDICQYSLPANIDYRVIHDHCRFPWRKLTELSRRARQLDAEIYRAEQDGHYDLVLSNLHKTDRIVARSEALRNHNLWFCLHGVFSTSYLGHRHGFDRWLKQKKIRQVYQNRRIVAVSQAVGHDLCAQFNITPAQLQVIPNPFDLAAIRQASEAPCPLLGQDYLIHVGRFHQAKRHDRLLEAYAESGITDPLVLLGQGTHEQESRLRALVKKLGLEQRVLFQGFQANPYPWIRHARLLVVSSDSEGFGNVLVEALALGTAVVSTRCPGGPAEILTGELARGLCSPDVHALAKTLLDIYYHPQTIDNNALLKYDVDSVCMHYRRLGAP</sequence>
<dbReference type="Proteomes" id="UP000219788">
    <property type="component" value="Unassembled WGS sequence"/>
</dbReference>
<dbReference type="STRING" id="636.AAW15_15605"/>
<dbReference type="SUPFAM" id="SSF53756">
    <property type="entry name" value="UDP-Glycosyltransferase/glycogen phosphorylase"/>
    <property type="match status" value="1"/>
</dbReference>
<dbReference type="CDD" id="cd03811">
    <property type="entry name" value="GT4_GT28_WabH-like"/>
    <property type="match status" value="1"/>
</dbReference>
<reference evidence="3" key="1">
    <citation type="submission" date="2017-09" db="EMBL/GenBank/DDBJ databases">
        <title>FDA dAtabase for Regulatory Grade micrObial Sequences (FDA-ARGOS): Supporting development and validation of Infectious Disease Dx tests.</title>
        <authorList>
            <person name="Goldberg B."/>
            <person name="Campos J."/>
            <person name="Tallon L."/>
            <person name="Sadzewicz L."/>
            <person name="Ott S."/>
            <person name="Zhao X."/>
            <person name="Nagaraj S."/>
            <person name="Vavikolanu K."/>
            <person name="Aluvathingal J."/>
            <person name="Nadendla S."/>
            <person name="Geyer C."/>
            <person name="Sichtig H."/>
        </authorList>
    </citation>
    <scope>NUCLEOTIDE SEQUENCE [LARGE SCALE GENOMIC DNA]</scope>
    <source>
        <strain evidence="3">FDAARGOS_370</strain>
    </source>
</reference>
<accession>A0A2A7TYE5</accession>
<dbReference type="GeneID" id="93122530"/>
<proteinExistence type="predicted"/>
<dbReference type="OrthoDB" id="9792269at2"/>
<dbReference type="Pfam" id="PF13439">
    <property type="entry name" value="Glyco_transf_4"/>
    <property type="match status" value="1"/>
</dbReference>
<dbReference type="PANTHER" id="PTHR12526:SF638">
    <property type="entry name" value="SPORE COAT PROTEIN SA"/>
    <property type="match status" value="1"/>
</dbReference>
<evidence type="ECO:0000313" key="3">
    <source>
        <dbReference type="Proteomes" id="UP000219788"/>
    </source>
</evidence>
<feature type="domain" description="Glycosyltransferase subfamily 4-like N-terminal" evidence="1">
    <location>
        <begin position="13"/>
        <end position="183"/>
    </location>
</feature>
<dbReference type="Pfam" id="PF13692">
    <property type="entry name" value="Glyco_trans_1_4"/>
    <property type="match status" value="1"/>
</dbReference>
<dbReference type="RefSeq" id="WP_035597607.1">
    <property type="nucleotide sequence ID" value="NZ_AP028090.1"/>
</dbReference>
<organism evidence="2 3">
    <name type="scientific">Edwardsiella tarda</name>
    <dbReference type="NCBI Taxonomy" id="636"/>
    <lineage>
        <taxon>Bacteria</taxon>
        <taxon>Pseudomonadati</taxon>
        <taxon>Pseudomonadota</taxon>
        <taxon>Gammaproteobacteria</taxon>
        <taxon>Enterobacterales</taxon>
        <taxon>Hafniaceae</taxon>
        <taxon>Edwardsiella</taxon>
    </lineage>
</organism>
<dbReference type="Gene3D" id="3.40.50.2000">
    <property type="entry name" value="Glycogen Phosphorylase B"/>
    <property type="match status" value="2"/>
</dbReference>
<dbReference type="AlphaFoldDB" id="A0A2A7TYE5"/>